<proteinExistence type="predicted"/>
<dbReference type="RefSeq" id="YP_010049728.1">
    <property type="nucleotide sequence ID" value="NC_054393.1"/>
</dbReference>
<sequence length="44" mass="4919">MRPLFWFVCINCDELFTHTHITTVCGRCARNQGTPEYVGTGGGE</sequence>
<dbReference type="KEGG" id="vg:63743051"/>
<evidence type="ECO:0000313" key="2">
    <source>
        <dbReference type="Proteomes" id="UP000294565"/>
    </source>
</evidence>
<reference evidence="1 2" key="1">
    <citation type="submission" date="2019-02" db="EMBL/GenBank/DDBJ databases">
        <authorList>
            <person name="Kanzanas C."/>
            <person name="Smith M.A."/>
            <person name="Zack K.M."/>
            <person name="Garlena R.A."/>
            <person name="Russell D.A."/>
            <person name="Pope W.H."/>
            <person name="Jacobs-Sera D."/>
            <person name="Hatfull G.F."/>
        </authorList>
    </citation>
    <scope>NUCLEOTIDE SEQUENCE [LARGE SCALE GENOMIC DNA]</scope>
</reference>
<name>A0A482JDJ8_9CAUD</name>
<gene>
    <name evidence="1" type="primary">61</name>
    <name evidence="1" type="ORF">SEA_TYPHA_61</name>
</gene>
<keyword evidence="2" id="KW-1185">Reference proteome</keyword>
<dbReference type="GeneID" id="63743051"/>
<evidence type="ECO:0000313" key="1">
    <source>
        <dbReference type="EMBL" id="QBP29716.1"/>
    </source>
</evidence>
<protein>
    <submittedName>
        <fullName evidence="1">Uncharacterized protein</fullName>
    </submittedName>
</protein>
<accession>A0A482JDJ8</accession>
<dbReference type="EMBL" id="MK494099">
    <property type="protein sequence ID" value="QBP29716.1"/>
    <property type="molecule type" value="Genomic_DNA"/>
</dbReference>
<organism evidence="1 2">
    <name type="scientific">Mycobacterium phage Typha</name>
    <dbReference type="NCBI Taxonomy" id="2517971"/>
    <lineage>
        <taxon>Viruses</taxon>
        <taxon>Duplodnaviria</taxon>
        <taxon>Heunggongvirae</taxon>
        <taxon>Uroviricota</taxon>
        <taxon>Caudoviricetes</taxon>
        <taxon>Typhavirus</taxon>
        <taxon>Typhavirus typha</taxon>
    </lineage>
</organism>
<dbReference type="Proteomes" id="UP000294565">
    <property type="component" value="Segment"/>
</dbReference>